<organism evidence="1 2">
    <name type="scientific">Durusdinium trenchii</name>
    <dbReference type="NCBI Taxonomy" id="1381693"/>
    <lineage>
        <taxon>Eukaryota</taxon>
        <taxon>Sar</taxon>
        <taxon>Alveolata</taxon>
        <taxon>Dinophyceae</taxon>
        <taxon>Suessiales</taxon>
        <taxon>Symbiodiniaceae</taxon>
        <taxon>Durusdinium</taxon>
    </lineage>
</organism>
<dbReference type="Proteomes" id="UP001642484">
    <property type="component" value="Unassembled WGS sequence"/>
</dbReference>
<gene>
    <name evidence="1" type="ORF">CCMP2556_LOCUS27247</name>
</gene>
<sequence length="154" mass="17430">MRLSLICIVDGVRSTFAASNSSTSCHVVFLLDMETASFLQWCSWLHQRLQTLLRWPQIPEIRRLNAGYVQKQRAEELQQIHAALRVLAPMDLWLYQYISRDFSIRLKALEADEDSCAQGISPQPQVIFPSEKQLGGCTSSRERIACGAEVFEGG</sequence>
<dbReference type="PROSITE" id="PS51257">
    <property type="entry name" value="PROKAR_LIPOPROTEIN"/>
    <property type="match status" value="1"/>
</dbReference>
<name>A0ABP0MT75_9DINO</name>
<reference evidence="1 2" key="1">
    <citation type="submission" date="2024-02" db="EMBL/GenBank/DDBJ databases">
        <authorList>
            <person name="Chen Y."/>
            <person name="Shah S."/>
            <person name="Dougan E. K."/>
            <person name="Thang M."/>
            <person name="Chan C."/>
        </authorList>
    </citation>
    <scope>NUCLEOTIDE SEQUENCE [LARGE SCALE GENOMIC DNA]</scope>
</reference>
<comment type="caution">
    <text evidence="1">The sequence shown here is derived from an EMBL/GenBank/DDBJ whole genome shotgun (WGS) entry which is preliminary data.</text>
</comment>
<protein>
    <submittedName>
        <fullName evidence="1">Uncharacterized protein</fullName>
    </submittedName>
</protein>
<evidence type="ECO:0000313" key="1">
    <source>
        <dbReference type="EMBL" id="CAK9054516.1"/>
    </source>
</evidence>
<proteinExistence type="predicted"/>
<dbReference type="EMBL" id="CAXAMN010019557">
    <property type="protein sequence ID" value="CAK9054516.1"/>
    <property type="molecule type" value="Genomic_DNA"/>
</dbReference>
<accession>A0ABP0MT75</accession>
<evidence type="ECO:0000313" key="2">
    <source>
        <dbReference type="Proteomes" id="UP001642484"/>
    </source>
</evidence>
<keyword evidence="2" id="KW-1185">Reference proteome</keyword>